<dbReference type="GeneID" id="29001573"/>
<feature type="compositionally biased region" description="Acidic residues" evidence="5">
    <location>
        <begin position="129"/>
        <end position="143"/>
    </location>
</feature>
<evidence type="ECO:0000259" key="8">
    <source>
        <dbReference type="SMART" id="SM00694"/>
    </source>
</evidence>
<dbReference type="InterPro" id="IPR006614">
    <property type="entry name" value="Peroxin/Ferlin"/>
</dbReference>
<feature type="transmembrane region" description="Helical" evidence="6">
    <location>
        <begin position="67"/>
        <end position="90"/>
    </location>
</feature>
<feature type="domain" description="Peroxin/Ferlin" evidence="8">
    <location>
        <begin position="409"/>
        <end position="442"/>
    </location>
</feature>
<dbReference type="VEuPathDB" id="FungiDB:PHYBLDRAFT_60604"/>
<name>A0A167P8L6_PHYB8</name>
<dbReference type="Pfam" id="PF06398">
    <property type="entry name" value="Pex24p"/>
    <property type="match status" value="1"/>
</dbReference>
<dbReference type="OrthoDB" id="5586090at2759"/>
<keyword evidence="3 6" id="KW-1133">Transmembrane helix</keyword>
<dbReference type="STRING" id="763407.A0A167P8L6"/>
<evidence type="ECO:0000256" key="3">
    <source>
        <dbReference type="ARBA" id="ARBA00022989"/>
    </source>
</evidence>
<dbReference type="InterPro" id="IPR052646">
    <property type="entry name" value="Peroxisomal_PEX28-32"/>
</dbReference>
<dbReference type="RefSeq" id="XP_018295511.1">
    <property type="nucleotide sequence ID" value="XM_018440667.1"/>
</dbReference>
<dbReference type="GO" id="GO:0005778">
    <property type="term" value="C:peroxisomal membrane"/>
    <property type="evidence" value="ECO:0007669"/>
    <property type="project" value="TreeGrafter"/>
</dbReference>
<dbReference type="SMART" id="SM00694">
    <property type="entry name" value="DysFC"/>
    <property type="match status" value="1"/>
</dbReference>
<dbReference type="GO" id="GO:0007031">
    <property type="term" value="P:peroxisome organization"/>
    <property type="evidence" value="ECO:0007669"/>
    <property type="project" value="UniProtKB-ARBA"/>
</dbReference>
<evidence type="ECO:0000256" key="2">
    <source>
        <dbReference type="ARBA" id="ARBA00022692"/>
    </source>
</evidence>
<dbReference type="Proteomes" id="UP000077315">
    <property type="component" value="Unassembled WGS sequence"/>
</dbReference>
<gene>
    <name evidence="9" type="ORF">PHYBLDRAFT_60604</name>
</gene>
<sequence>MSPTSDKVPHEEGIPNFSSPYSVDTIDQIPTPLLSALVSLGPLVQITATLVKVITWQTSHSLSVLAILAWIVTCIWTRTVLQCLPVLLLVKLASDWFRIRTRQARRLTLDRKKKSRLLRRVKSKKTQSSEEEDSPEQPQEEDEEVLKRKVLDDEISLDDTLQNIITIQAWVVEIQHSLKNVLIYLDGTQSECIVTVLSVLLYAWPVWAFFLWWLGVSVFVGFVGALLIAYPSPMFQVAIQSLKDNRMLYHAAVSLYAYSVALVVSCRLLRPVFKPNKGIIARLSDWVKQLIGRANNEKQKAFGQMAPVDAEIVEKPSSKSEMVFQFEVFENQRWWLGMGWTTNMMPSERTAWTDNQLMPILSKEKFDLPEPTEANPTMRVITSKSWSWADSEWWVDMTKELDGKIDRNGWAYGNNAWHLFTSSPGLGTYTRRRRWCRRARLIERHTSPLQRKTYASGEWIKE</sequence>
<feature type="region of interest" description="Disordered" evidence="5">
    <location>
        <begin position="118"/>
        <end position="143"/>
    </location>
</feature>
<reference evidence="10" key="1">
    <citation type="submission" date="2015-06" db="EMBL/GenBank/DDBJ databases">
        <title>Expansion of signal transduction pathways in fungi by whole-genome duplication.</title>
        <authorList>
            <consortium name="DOE Joint Genome Institute"/>
            <person name="Corrochano L.M."/>
            <person name="Kuo A."/>
            <person name="Marcet-Houben M."/>
            <person name="Polaino S."/>
            <person name="Salamov A."/>
            <person name="Villalobos J.M."/>
            <person name="Alvarez M.I."/>
            <person name="Avalos J."/>
            <person name="Benito E.P."/>
            <person name="Benoit I."/>
            <person name="Burger G."/>
            <person name="Camino L.P."/>
            <person name="Canovas D."/>
            <person name="Cerda-Olmedo E."/>
            <person name="Cheng J.-F."/>
            <person name="Dominguez A."/>
            <person name="Elias M."/>
            <person name="Eslava A.P."/>
            <person name="Glaser F."/>
            <person name="Grimwood J."/>
            <person name="Gutierrez G."/>
            <person name="Heitman J."/>
            <person name="Henrissat B."/>
            <person name="Iturriaga E.A."/>
            <person name="Lang B.F."/>
            <person name="Lavin J.L."/>
            <person name="Lee S."/>
            <person name="Li W."/>
            <person name="Lindquist E."/>
            <person name="Lopez-Garcia S."/>
            <person name="Luque E.M."/>
            <person name="Marcos A.T."/>
            <person name="Martin J."/>
            <person name="McCluskey K."/>
            <person name="Medina H.R."/>
            <person name="Miralles-Duran A."/>
            <person name="Miyazaki A."/>
            <person name="Munoz-Torres E."/>
            <person name="Oguiza J.A."/>
            <person name="Ohm R."/>
            <person name="Olmedo M."/>
            <person name="Orejas M."/>
            <person name="Ortiz-Castellanos L."/>
            <person name="Pisabarro A.G."/>
            <person name="Rodriguez-Romero J."/>
            <person name="Ruiz-Herrera J."/>
            <person name="Ruiz-Vazquez R."/>
            <person name="Sanz C."/>
            <person name="Schackwitz W."/>
            <person name="Schmutz J."/>
            <person name="Shahriari M."/>
            <person name="Shelest E."/>
            <person name="Silva-Franco F."/>
            <person name="Soanes D."/>
            <person name="Syed K."/>
            <person name="Tagua V.G."/>
            <person name="Talbot N.J."/>
            <person name="Thon M."/>
            <person name="De vries R.P."/>
            <person name="Wiebenga A."/>
            <person name="Yadav J.S."/>
            <person name="Braun E.L."/>
            <person name="Baker S."/>
            <person name="Garre V."/>
            <person name="Horwitz B."/>
            <person name="Torres-Martinez S."/>
            <person name="Idnurm A."/>
            <person name="Herrera-Estrella A."/>
            <person name="Gabaldon T."/>
            <person name="Grigoriev I.V."/>
        </authorList>
    </citation>
    <scope>NUCLEOTIDE SEQUENCE [LARGE SCALE GENOMIC DNA]</scope>
    <source>
        <strain evidence="10">NRRL 1555(-)</strain>
    </source>
</reference>
<feature type="transmembrane region" description="Helical" evidence="6">
    <location>
        <begin position="210"/>
        <end position="230"/>
    </location>
</feature>
<evidence type="ECO:0000313" key="10">
    <source>
        <dbReference type="Proteomes" id="UP000077315"/>
    </source>
</evidence>
<evidence type="ECO:0000256" key="4">
    <source>
        <dbReference type="ARBA" id="ARBA00023136"/>
    </source>
</evidence>
<dbReference type="PANTHER" id="PTHR31679">
    <property type="entry name" value="PEROXISOMAL MEMBRANE PROTEIN PEX30-RELATED"/>
    <property type="match status" value="1"/>
</dbReference>
<feature type="transmembrane region" description="Helical" evidence="6">
    <location>
        <begin position="251"/>
        <end position="270"/>
    </location>
</feature>
<dbReference type="PANTHER" id="PTHR31679:SF2">
    <property type="entry name" value="PEROXISOMAL MEMBRANE PROTEIN PEX30-RELATED"/>
    <property type="match status" value="1"/>
</dbReference>
<comment type="subcellular location">
    <subcellularLocation>
        <location evidence="1">Endomembrane system</location>
        <topology evidence="1">Multi-pass membrane protein</topology>
    </subcellularLocation>
</comment>
<evidence type="ECO:0000256" key="5">
    <source>
        <dbReference type="SAM" id="MobiDB-lite"/>
    </source>
</evidence>
<accession>A0A167P8L6</accession>
<dbReference type="InterPro" id="IPR010482">
    <property type="entry name" value="TECPR1-like_DysF"/>
</dbReference>
<keyword evidence="10" id="KW-1185">Reference proteome</keyword>
<keyword evidence="4 6" id="KW-0472">Membrane</keyword>
<dbReference type="SMART" id="SM00693">
    <property type="entry name" value="DysFN"/>
    <property type="match status" value="1"/>
</dbReference>
<protein>
    <recommendedName>
        <fullName evidence="7 8">Peroxin/Ferlin domain-containing protein</fullName>
    </recommendedName>
</protein>
<dbReference type="EMBL" id="KV440974">
    <property type="protein sequence ID" value="OAD77471.1"/>
    <property type="molecule type" value="Genomic_DNA"/>
</dbReference>
<evidence type="ECO:0000313" key="9">
    <source>
        <dbReference type="EMBL" id="OAD77471.1"/>
    </source>
</evidence>
<organism evidence="9 10">
    <name type="scientific">Phycomyces blakesleeanus (strain ATCC 8743b / DSM 1359 / FGSC 10004 / NBRC 33097 / NRRL 1555)</name>
    <dbReference type="NCBI Taxonomy" id="763407"/>
    <lineage>
        <taxon>Eukaryota</taxon>
        <taxon>Fungi</taxon>
        <taxon>Fungi incertae sedis</taxon>
        <taxon>Mucoromycota</taxon>
        <taxon>Mucoromycotina</taxon>
        <taxon>Mucoromycetes</taxon>
        <taxon>Mucorales</taxon>
        <taxon>Phycomycetaceae</taxon>
        <taxon>Phycomyces</taxon>
    </lineage>
</organism>
<evidence type="ECO:0000256" key="1">
    <source>
        <dbReference type="ARBA" id="ARBA00004127"/>
    </source>
</evidence>
<dbReference type="AlphaFoldDB" id="A0A167P8L6"/>
<evidence type="ECO:0000259" key="7">
    <source>
        <dbReference type="SMART" id="SM00693"/>
    </source>
</evidence>
<dbReference type="GO" id="GO:0012505">
    <property type="term" value="C:endomembrane system"/>
    <property type="evidence" value="ECO:0007669"/>
    <property type="project" value="UniProtKB-SubCell"/>
</dbReference>
<dbReference type="InParanoid" id="A0A167P8L6"/>
<feature type="domain" description="Peroxin/Ferlin" evidence="7">
    <location>
        <begin position="321"/>
        <end position="396"/>
    </location>
</feature>
<keyword evidence="2 6" id="KW-0812">Transmembrane</keyword>
<evidence type="ECO:0000256" key="6">
    <source>
        <dbReference type="SAM" id="Phobius"/>
    </source>
</evidence>
<proteinExistence type="predicted"/>